<dbReference type="EMBL" id="CP000301">
    <property type="protein sequence ID" value="ABD90341.1"/>
    <property type="molecule type" value="Genomic_DNA"/>
</dbReference>
<sequence length="198" mass="21523">MAANTTLARLPTAKKYHNAAVACALLLPCAAWAQAAPDSENGRYTLQPASDGVIRLDTRTGTASICSDKGHGWACLVMPDERAALDTEVGRLQRDADRLKAELETLQGDNQQLRQSNEVLKAQLAQREPAGKTDEALPKADSLKTPGVTSKDGERKLEIPLPSDRDLDRLTAFIEHAWRKLVDLANRMQKDVGGDGKI</sequence>
<evidence type="ECO:0000256" key="2">
    <source>
        <dbReference type="SAM" id="MobiDB-lite"/>
    </source>
</evidence>
<organism evidence="4">
    <name type="scientific">Rhodopseudomonas palustris (strain BisB18)</name>
    <dbReference type="NCBI Taxonomy" id="316056"/>
    <lineage>
        <taxon>Bacteria</taxon>
        <taxon>Pseudomonadati</taxon>
        <taxon>Pseudomonadota</taxon>
        <taxon>Alphaproteobacteria</taxon>
        <taxon>Hyphomicrobiales</taxon>
        <taxon>Nitrobacteraceae</taxon>
        <taxon>Rhodopseudomonas</taxon>
    </lineage>
</organism>
<feature type="compositionally biased region" description="Basic and acidic residues" evidence="2">
    <location>
        <begin position="129"/>
        <end position="142"/>
    </location>
</feature>
<evidence type="ECO:0000256" key="1">
    <source>
        <dbReference type="SAM" id="Coils"/>
    </source>
</evidence>
<evidence type="ECO:0000313" key="4">
    <source>
        <dbReference type="EMBL" id="ABD90341.1"/>
    </source>
</evidence>
<feature type="signal peptide" evidence="3">
    <location>
        <begin position="1"/>
        <end position="35"/>
    </location>
</feature>
<feature type="region of interest" description="Disordered" evidence="2">
    <location>
        <begin position="126"/>
        <end position="154"/>
    </location>
</feature>
<evidence type="ECO:0000256" key="3">
    <source>
        <dbReference type="SAM" id="SignalP"/>
    </source>
</evidence>
<feature type="chain" id="PRO_5004199318" evidence="3">
    <location>
        <begin position="36"/>
        <end position="198"/>
    </location>
</feature>
<keyword evidence="3" id="KW-0732">Signal</keyword>
<name>Q20WZ5_RHOPB</name>
<dbReference type="HOGENOM" id="CLU_110713_0_0_5"/>
<dbReference type="KEGG" id="rpc:RPC_4819"/>
<proteinExistence type="predicted"/>
<dbReference type="eggNOG" id="ENOG5032YD6">
    <property type="taxonomic scope" value="Bacteria"/>
</dbReference>
<gene>
    <name evidence="4" type="ordered locus">RPC_4819</name>
</gene>
<reference evidence="4" key="1">
    <citation type="submission" date="2006-03" db="EMBL/GenBank/DDBJ databases">
        <title>Complete sequence of Rhodopseudomonas palustris BisB18.</title>
        <authorList>
            <consortium name="US DOE Joint Genome Institute"/>
            <person name="Copeland A."/>
            <person name="Lucas S."/>
            <person name="Lapidus A."/>
            <person name="Barry K."/>
            <person name="Detter J.C."/>
            <person name="Glavina del Rio T."/>
            <person name="Hammon N."/>
            <person name="Israni S."/>
            <person name="Dalin E."/>
            <person name="Tice H."/>
            <person name="Pitluck S."/>
            <person name="Chain P."/>
            <person name="Malfatti S."/>
            <person name="Shin M."/>
            <person name="Vergez L."/>
            <person name="Schmutz J."/>
            <person name="Larimer F."/>
            <person name="Land M."/>
            <person name="Hauser L."/>
            <person name="Pelletier D.A."/>
            <person name="Kyrpides N."/>
            <person name="Anderson I."/>
            <person name="Oda Y."/>
            <person name="Harwood C.S."/>
            <person name="Richardson P."/>
        </authorList>
    </citation>
    <scope>NUCLEOTIDE SEQUENCE [LARGE SCALE GENOMIC DNA]</scope>
    <source>
        <strain evidence="4">BisB18</strain>
    </source>
</reference>
<keyword evidence="1" id="KW-0175">Coiled coil</keyword>
<feature type="coiled-coil region" evidence="1">
    <location>
        <begin position="82"/>
        <end position="123"/>
    </location>
</feature>
<dbReference type="AlphaFoldDB" id="Q20WZ5"/>
<protein>
    <submittedName>
        <fullName evidence="4">Uncharacterized protein</fullName>
    </submittedName>
</protein>
<accession>Q20WZ5</accession>
<dbReference type="STRING" id="316056.RPC_4819"/>